<proteinExistence type="predicted"/>
<organism evidence="1 2">
    <name type="scientific">Tuber magnatum</name>
    <name type="common">white Piedmont truffle</name>
    <dbReference type="NCBI Taxonomy" id="42249"/>
    <lineage>
        <taxon>Eukaryota</taxon>
        <taxon>Fungi</taxon>
        <taxon>Dikarya</taxon>
        <taxon>Ascomycota</taxon>
        <taxon>Pezizomycotina</taxon>
        <taxon>Pezizomycetes</taxon>
        <taxon>Pezizales</taxon>
        <taxon>Tuberaceae</taxon>
        <taxon>Tuber</taxon>
    </lineage>
</organism>
<accession>A0A317S5A1</accession>
<evidence type="ECO:0000313" key="1">
    <source>
        <dbReference type="EMBL" id="PWW63657.1"/>
    </source>
</evidence>
<dbReference type="Proteomes" id="UP000246991">
    <property type="component" value="Unassembled WGS sequence"/>
</dbReference>
<dbReference type="AlphaFoldDB" id="A0A317S5A1"/>
<evidence type="ECO:0000313" key="2">
    <source>
        <dbReference type="Proteomes" id="UP000246991"/>
    </source>
</evidence>
<dbReference type="EMBL" id="PYWC01001221">
    <property type="protein sequence ID" value="PWW63657.1"/>
    <property type="molecule type" value="Genomic_DNA"/>
</dbReference>
<keyword evidence="2" id="KW-1185">Reference proteome</keyword>
<name>A0A317S5A1_9PEZI</name>
<dbReference type="OrthoDB" id="5397552at2759"/>
<reference evidence="1 2" key="1">
    <citation type="submission" date="2018-03" db="EMBL/GenBank/DDBJ databases">
        <title>Genomes of Pezizomycetes fungi and the evolution of truffles.</title>
        <authorList>
            <person name="Murat C."/>
            <person name="Payen T."/>
            <person name="Noel B."/>
            <person name="Kuo A."/>
            <person name="Martin F.M."/>
        </authorList>
    </citation>
    <scope>NUCLEOTIDE SEQUENCE [LARGE SCALE GENOMIC DNA]</scope>
    <source>
        <strain evidence="1">091103-1</strain>
    </source>
</reference>
<sequence length="56" mass="6492">MQLVKDALEHMGTLDLFLSVGGNKFQVPWEEDTDEQREYYTLLMAPSDDEEDQVDV</sequence>
<gene>
    <name evidence="1" type="ORF">C7212DRAFT_339835</name>
</gene>
<protein>
    <submittedName>
        <fullName evidence="1">Uncharacterized protein</fullName>
    </submittedName>
</protein>
<comment type="caution">
    <text evidence="1">The sequence shown here is derived from an EMBL/GenBank/DDBJ whole genome shotgun (WGS) entry which is preliminary data.</text>
</comment>